<dbReference type="HOGENOM" id="CLU_160503_0_0_11"/>
<dbReference type="Pfam" id="PF06305">
    <property type="entry name" value="LapA_dom"/>
    <property type="match status" value="1"/>
</dbReference>
<dbReference type="InterPro" id="IPR010445">
    <property type="entry name" value="LapA_dom"/>
</dbReference>
<feature type="region of interest" description="Disordered" evidence="5">
    <location>
        <begin position="1"/>
        <end position="55"/>
    </location>
</feature>
<name>H6RSA4_BLASD</name>
<sequence>MTGPDRPPPGTPRDPLDVGLGDRATGPTGPVDSEPAAPPPAPPQPAPEPVRERHTGRAIGRTLALALLIFVTVLLVLFVVFNGQTVQISLVFTDVQAPLVLALLIGAALGGLLVWLAGLVRRARRRKR</sequence>
<keyword evidence="2 6" id="KW-0812">Transmembrane</keyword>
<dbReference type="STRING" id="1146883.BLASA_4700"/>
<reference evidence="8 9" key="1">
    <citation type="journal article" date="2012" name="J. Bacteriol.">
        <title>Genome Sequence of Blastococcus saxobsidens DD2, a Stone-Inhabiting Bacterium.</title>
        <authorList>
            <person name="Chouaia B."/>
            <person name="Crotti E."/>
            <person name="Brusetti L."/>
            <person name="Daffonchio D."/>
            <person name="Essoussi I."/>
            <person name="Nouioui I."/>
            <person name="Sbissi I."/>
            <person name="Ghodhbane-Gtari F."/>
            <person name="Gtari M."/>
            <person name="Vacherie B."/>
            <person name="Barbe V."/>
            <person name="Medigue C."/>
            <person name="Gury J."/>
            <person name="Pujic P."/>
            <person name="Normand P."/>
        </authorList>
    </citation>
    <scope>NUCLEOTIDE SEQUENCE [LARGE SCALE GENOMIC DNA]</scope>
    <source>
        <strain evidence="8 9">DD2</strain>
    </source>
</reference>
<feature type="compositionally biased region" description="Pro residues" evidence="5">
    <location>
        <begin position="1"/>
        <end position="12"/>
    </location>
</feature>
<feature type="transmembrane region" description="Helical" evidence="6">
    <location>
        <begin position="101"/>
        <end position="120"/>
    </location>
</feature>
<keyword evidence="9" id="KW-1185">Reference proteome</keyword>
<accession>H6RSA4</accession>
<evidence type="ECO:0000256" key="4">
    <source>
        <dbReference type="ARBA" id="ARBA00023136"/>
    </source>
</evidence>
<keyword evidence="1" id="KW-1003">Cell membrane</keyword>
<dbReference type="EMBL" id="FO117623">
    <property type="protein sequence ID" value="CCG05496.1"/>
    <property type="molecule type" value="Genomic_DNA"/>
</dbReference>
<evidence type="ECO:0000256" key="5">
    <source>
        <dbReference type="SAM" id="MobiDB-lite"/>
    </source>
</evidence>
<evidence type="ECO:0000256" key="6">
    <source>
        <dbReference type="SAM" id="Phobius"/>
    </source>
</evidence>
<dbReference type="Proteomes" id="UP000007517">
    <property type="component" value="Chromosome"/>
</dbReference>
<evidence type="ECO:0000256" key="2">
    <source>
        <dbReference type="ARBA" id="ARBA00022692"/>
    </source>
</evidence>
<dbReference type="RefSeq" id="WP_014378362.1">
    <property type="nucleotide sequence ID" value="NC_016943.1"/>
</dbReference>
<keyword evidence="3 6" id="KW-1133">Transmembrane helix</keyword>
<feature type="domain" description="Lipopolysaccharide assembly protein A" evidence="7">
    <location>
        <begin position="82"/>
        <end position="127"/>
    </location>
</feature>
<feature type="transmembrane region" description="Helical" evidence="6">
    <location>
        <begin position="63"/>
        <end position="81"/>
    </location>
</feature>
<evidence type="ECO:0000313" key="9">
    <source>
        <dbReference type="Proteomes" id="UP000007517"/>
    </source>
</evidence>
<dbReference type="KEGG" id="bsd:BLASA_4700"/>
<evidence type="ECO:0000259" key="7">
    <source>
        <dbReference type="Pfam" id="PF06305"/>
    </source>
</evidence>
<evidence type="ECO:0000256" key="1">
    <source>
        <dbReference type="ARBA" id="ARBA00022475"/>
    </source>
</evidence>
<protein>
    <recommendedName>
        <fullName evidence="7">Lipopolysaccharide assembly protein A domain-containing protein</fullName>
    </recommendedName>
</protein>
<evidence type="ECO:0000313" key="8">
    <source>
        <dbReference type="EMBL" id="CCG05496.1"/>
    </source>
</evidence>
<dbReference type="AlphaFoldDB" id="H6RSA4"/>
<evidence type="ECO:0000256" key="3">
    <source>
        <dbReference type="ARBA" id="ARBA00022989"/>
    </source>
</evidence>
<organism evidence="8 9">
    <name type="scientific">Blastococcus saxobsidens (strain DD2)</name>
    <dbReference type="NCBI Taxonomy" id="1146883"/>
    <lineage>
        <taxon>Bacteria</taxon>
        <taxon>Bacillati</taxon>
        <taxon>Actinomycetota</taxon>
        <taxon>Actinomycetes</taxon>
        <taxon>Geodermatophilales</taxon>
        <taxon>Geodermatophilaceae</taxon>
        <taxon>Blastococcus</taxon>
    </lineage>
</organism>
<gene>
    <name evidence="8" type="ordered locus">BLASA_4700</name>
</gene>
<reference evidence="9" key="2">
    <citation type="submission" date="2012-02" db="EMBL/GenBank/DDBJ databases">
        <title>Complete genome sequence of Blastococcus saxobsidens strain DD2.</title>
        <authorList>
            <person name="Genoscope."/>
        </authorList>
    </citation>
    <scope>NUCLEOTIDE SEQUENCE [LARGE SCALE GENOMIC DNA]</scope>
    <source>
        <strain evidence="9">DD2</strain>
    </source>
</reference>
<dbReference type="GO" id="GO:0005886">
    <property type="term" value="C:plasma membrane"/>
    <property type="evidence" value="ECO:0007669"/>
    <property type="project" value="InterPro"/>
</dbReference>
<keyword evidence="4 6" id="KW-0472">Membrane</keyword>
<proteinExistence type="predicted"/>
<feature type="compositionally biased region" description="Pro residues" evidence="5">
    <location>
        <begin position="36"/>
        <end position="48"/>
    </location>
</feature>